<dbReference type="Pfam" id="PF08263">
    <property type="entry name" value="LRRNT_2"/>
    <property type="match status" value="1"/>
</dbReference>
<evidence type="ECO:0000256" key="7">
    <source>
        <dbReference type="ARBA" id="ARBA00023136"/>
    </source>
</evidence>
<protein>
    <submittedName>
        <fullName evidence="12">Pollen receptor-like kinase 3</fullName>
    </submittedName>
</protein>
<evidence type="ECO:0000256" key="9">
    <source>
        <dbReference type="SAM" id="MobiDB-lite"/>
    </source>
</evidence>
<dbReference type="PANTHER" id="PTHR48007">
    <property type="entry name" value="LEUCINE-RICH REPEAT RECEPTOR-LIKE PROTEIN KINASE PXC1"/>
    <property type="match status" value="1"/>
</dbReference>
<dbReference type="Gene3D" id="3.80.10.10">
    <property type="entry name" value="Ribonuclease Inhibitor"/>
    <property type="match status" value="2"/>
</dbReference>
<dbReference type="InterPro" id="IPR011009">
    <property type="entry name" value="Kinase-like_dom_sf"/>
</dbReference>
<feature type="transmembrane region" description="Helical" evidence="10">
    <location>
        <begin position="12"/>
        <end position="31"/>
    </location>
</feature>
<gene>
    <name evidence="12" type="ORF">Fot_30452</name>
</gene>
<keyword evidence="7 10" id="KW-0472">Membrane</keyword>
<dbReference type="SUPFAM" id="SSF52058">
    <property type="entry name" value="L domain-like"/>
    <property type="match status" value="1"/>
</dbReference>
<keyword evidence="3 10" id="KW-0812">Transmembrane</keyword>
<evidence type="ECO:0000256" key="10">
    <source>
        <dbReference type="SAM" id="Phobius"/>
    </source>
</evidence>
<dbReference type="PROSITE" id="PS50011">
    <property type="entry name" value="PROTEIN_KINASE_DOM"/>
    <property type="match status" value="1"/>
</dbReference>
<keyword evidence="2" id="KW-0433">Leucine-rich repeat</keyword>
<dbReference type="SUPFAM" id="SSF56112">
    <property type="entry name" value="Protein kinase-like (PK-like)"/>
    <property type="match status" value="1"/>
</dbReference>
<evidence type="ECO:0000313" key="13">
    <source>
        <dbReference type="Proteomes" id="UP001604277"/>
    </source>
</evidence>
<dbReference type="InterPro" id="IPR000719">
    <property type="entry name" value="Prot_kinase_dom"/>
</dbReference>
<sequence length="692" mass="75251">MIFYTKTCSMDIIHVLGSLIFFYVFLINFPLTSSNTDSEALLKLKASFKDPKALDSWMPGTEACDKTRHWVGVACDNGAVTGLHLGNLGLSGKIDVDALVNIPAIRSLGFMSNSFSGPIPEFRRMGALKGLYLSGNQFSGQIPSDYFTNMSGLKKVWLSGNKFTGAIPSSLVKLSHLIEVHLENNQFSGIIPPFEQPTLISIDLSNNNLEGEIPPGLVKFKASSFKGNARLCGESIGKACDPPSGSNSLSSHGKSVGKANARISIWLLLVSIVVLLAMAVGIYVLRRRQEPIDVMVKENLDNQVGFSTSSVEKKDSESSQKGLSSSKLGSRKGSTLGRGVADLIIVNDEKGDFGLADLMKAAAEVLANGTLGSSYKATMSMGLTVVVKRIKEMNKMGNDQFDAQMRRIGRLKHRNVLTPLAYHYRKNEKLLVNEFLPKGSLLYLLHGDRGISHAELNWPVRLMIVQGIARGLGYLNAELASLELPHGNLKSSNVLLTETYEPLLTDYGFCSLISNTQASQVLVAYKSPEAMLQHPVSPKSDVYCLGIIILEILTGKFPSQYHNNGKGGVDLVQWVKSAIAEGREVELYDPDIASSKNSLGEMEQLLHIGAACTENNPEQRLDITEAIRRIEGIPIEGNQEARTFQVVPSVRDGFAESSASRSTALENNTGTGRRIDSAVDRSGRNSFAFDTS</sequence>
<dbReference type="AlphaFoldDB" id="A0ABD1TUR9"/>
<feature type="region of interest" description="Disordered" evidence="9">
    <location>
        <begin position="307"/>
        <end position="333"/>
    </location>
</feature>
<evidence type="ECO:0000256" key="6">
    <source>
        <dbReference type="ARBA" id="ARBA00022989"/>
    </source>
</evidence>
<feature type="compositionally biased region" description="Polar residues" evidence="9">
    <location>
        <begin position="657"/>
        <end position="671"/>
    </location>
</feature>
<accession>A0ABD1TUR9</accession>
<dbReference type="Pfam" id="PF00069">
    <property type="entry name" value="Pkinase"/>
    <property type="match status" value="1"/>
</dbReference>
<evidence type="ECO:0000256" key="8">
    <source>
        <dbReference type="ARBA" id="ARBA00023180"/>
    </source>
</evidence>
<dbReference type="EMBL" id="JBFOLJ010000008">
    <property type="protein sequence ID" value="KAL2516481.1"/>
    <property type="molecule type" value="Genomic_DNA"/>
</dbReference>
<name>A0ABD1TUR9_9LAMI</name>
<keyword evidence="6 10" id="KW-1133">Transmembrane helix</keyword>
<evidence type="ECO:0000313" key="12">
    <source>
        <dbReference type="EMBL" id="KAL2516481.1"/>
    </source>
</evidence>
<dbReference type="FunFam" id="3.80.10.10:FF:000041">
    <property type="entry name" value="LRR receptor-like serine/threonine-protein kinase ERECTA"/>
    <property type="match status" value="1"/>
</dbReference>
<comment type="subcellular location">
    <subcellularLocation>
        <location evidence="1">Membrane</location>
    </subcellularLocation>
</comment>
<keyword evidence="5" id="KW-0677">Repeat</keyword>
<comment type="caution">
    <text evidence="12">The sequence shown here is derived from an EMBL/GenBank/DDBJ whole genome shotgun (WGS) entry which is preliminary data.</text>
</comment>
<evidence type="ECO:0000256" key="4">
    <source>
        <dbReference type="ARBA" id="ARBA00022729"/>
    </source>
</evidence>
<evidence type="ECO:0000256" key="3">
    <source>
        <dbReference type="ARBA" id="ARBA00022692"/>
    </source>
</evidence>
<feature type="domain" description="Protein kinase" evidence="11">
    <location>
        <begin position="360"/>
        <end position="633"/>
    </location>
</feature>
<dbReference type="Gene3D" id="1.10.510.10">
    <property type="entry name" value="Transferase(Phosphotransferase) domain 1"/>
    <property type="match status" value="1"/>
</dbReference>
<dbReference type="InterPro" id="IPR001611">
    <property type="entry name" value="Leu-rich_rpt"/>
</dbReference>
<reference evidence="13" key="1">
    <citation type="submission" date="2024-07" db="EMBL/GenBank/DDBJ databases">
        <title>Two chromosome-level genome assemblies of Korean endemic species Abeliophyllum distichum and Forsythia ovata (Oleaceae).</title>
        <authorList>
            <person name="Jang H."/>
        </authorList>
    </citation>
    <scope>NUCLEOTIDE SEQUENCE [LARGE SCALE GENOMIC DNA]</scope>
</reference>
<keyword evidence="13" id="KW-1185">Reference proteome</keyword>
<dbReference type="GO" id="GO:0016020">
    <property type="term" value="C:membrane"/>
    <property type="evidence" value="ECO:0007669"/>
    <property type="project" value="UniProtKB-SubCell"/>
</dbReference>
<feature type="region of interest" description="Disordered" evidence="9">
    <location>
        <begin position="656"/>
        <end position="679"/>
    </location>
</feature>
<dbReference type="InterPro" id="IPR013210">
    <property type="entry name" value="LRR_N_plant-typ"/>
</dbReference>
<dbReference type="InterPro" id="IPR032675">
    <property type="entry name" value="LRR_dom_sf"/>
</dbReference>
<dbReference type="Pfam" id="PF00560">
    <property type="entry name" value="LRR_1"/>
    <property type="match status" value="3"/>
</dbReference>
<feature type="transmembrane region" description="Helical" evidence="10">
    <location>
        <begin position="263"/>
        <end position="285"/>
    </location>
</feature>
<keyword evidence="4" id="KW-0732">Signal</keyword>
<proteinExistence type="predicted"/>
<organism evidence="12 13">
    <name type="scientific">Forsythia ovata</name>
    <dbReference type="NCBI Taxonomy" id="205694"/>
    <lineage>
        <taxon>Eukaryota</taxon>
        <taxon>Viridiplantae</taxon>
        <taxon>Streptophyta</taxon>
        <taxon>Embryophyta</taxon>
        <taxon>Tracheophyta</taxon>
        <taxon>Spermatophyta</taxon>
        <taxon>Magnoliopsida</taxon>
        <taxon>eudicotyledons</taxon>
        <taxon>Gunneridae</taxon>
        <taxon>Pentapetalae</taxon>
        <taxon>asterids</taxon>
        <taxon>lamiids</taxon>
        <taxon>Lamiales</taxon>
        <taxon>Oleaceae</taxon>
        <taxon>Forsythieae</taxon>
        <taxon>Forsythia</taxon>
    </lineage>
</organism>
<evidence type="ECO:0000256" key="2">
    <source>
        <dbReference type="ARBA" id="ARBA00022614"/>
    </source>
</evidence>
<evidence type="ECO:0000256" key="1">
    <source>
        <dbReference type="ARBA" id="ARBA00004370"/>
    </source>
</evidence>
<evidence type="ECO:0000256" key="5">
    <source>
        <dbReference type="ARBA" id="ARBA00022737"/>
    </source>
</evidence>
<dbReference type="InterPro" id="IPR046959">
    <property type="entry name" value="PRK1-6/SRF4-like"/>
</dbReference>
<feature type="compositionally biased region" description="Low complexity" evidence="9">
    <location>
        <begin position="319"/>
        <end position="333"/>
    </location>
</feature>
<dbReference type="Gene3D" id="3.30.200.20">
    <property type="entry name" value="Phosphorylase Kinase, domain 1"/>
    <property type="match status" value="1"/>
</dbReference>
<dbReference type="Proteomes" id="UP001604277">
    <property type="component" value="Unassembled WGS sequence"/>
</dbReference>
<evidence type="ECO:0000259" key="11">
    <source>
        <dbReference type="PROSITE" id="PS50011"/>
    </source>
</evidence>
<keyword evidence="8" id="KW-0325">Glycoprotein</keyword>
<dbReference type="PANTHER" id="PTHR48007:SF38">
    <property type="entry name" value="LEUCINE-RICH REPEAT PROTEIN KINASE FAMILY PROTEIN"/>
    <property type="match status" value="1"/>
</dbReference>